<evidence type="ECO:0000256" key="8">
    <source>
        <dbReference type="ARBA" id="ARBA00023065"/>
    </source>
</evidence>
<protein>
    <submittedName>
        <fullName evidence="18">TonB-dependent receptor</fullName>
    </submittedName>
</protein>
<keyword evidence="15" id="KW-0732">Signal</keyword>
<dbReference type="PANTHER" id="PTHR32552:SF81">
    <property type="entry name" value="TONB-DEPENDENT OUTER MEMBRANE RECEPTOR"/>
    <property type="match status" value="1"/>
</dbReference>
<dbReference type="PROSITE" id="PS52016">
    <property type="entry name" value="TONB_DEPENDENT_REC_3"/>
    <property type="match status" value="1"/>
</dbReference>
<dbReference type="CDD" id="cd01347">
    <property type="entry name" value="ligand_gated_channel"/>
    <property type="match status" value="1"/>
</dbReference>
<dbReference type="Gene3D" id="2.170.130.10">
    <property type="entry name" value="TonB-dependent receptor, plug domain"/>
    <property type="match status" value="1"/>
</dbReference>
<organism evidence="18 19">
    <name type="scientific">Parvibium lacunae</name>
    <dbReference type="NCBI Taxonomy" id="1888893"/>
    <lineage>
        <taxon>Bacteria</taxon>
        <taxon>Pseudomonadati</taxon>
        <taxon>Pseudomonadota</taxon>
        <taxon>Betaproteobacteria</taxon>
        <taxon>Burkholderiales</taxon>
        <taxon>Alcaligenaceae</taxon>
        <taxon>Parvibium</taxon>
    </lineage>
</organism>
<evidence type="ECO:0000256" key="14">
    <source>
        <dbReference type="RuleBase" id="RU003357"/>
    </source>
</evidence>
<evidence type="ECO:0000256" key="9">
    <source>
        <dbReference type="ARBA" id="ARBA00023077"/>
    </source>
</evidence>
<dbReference type="Proteomes" id="UP000252357">
    <property type="component" value="Unassembled WGS sequence"/>
</dbReference>
<evidence type="ECO:0000256" key="12">
    <source>
        <dbReference type="ARBA" id="ARBA00023237"/>
    </source>
</evidence>
<keyword evidence="3 13" id="KW-0813">Transport</keyword>
<evidence type="ECO:0000256" key="4">
    <source>
        <dbReference type="ARBA" id="ARBA00022452"/>
    </source>
</evidence>
<evidence type="ECO:0000256" key="15">
    <source>
        <dbReference type="SAM" id="SignalP"/>
    </source>
</evidence>
<feature type="domain" description="TonB-dependent receptor-like beta-barrel" evidence="16">
    <location>
        <begin position="202"/>
        <end position="658"/>
    </location>
</feature>
<evidence type="ECO:0000256" key="6">
    <source>
        <dbReference type="ARBA" id="ARBA00022692"/>
    </source>
</evidence>
<keyword evidence="6 13" id="KW-0812">Transmembrane</keyword>
<keyword evidence="5" id="KW-0410">Iron transport</keyword>
<reference evidence="18 19" key="1">
    <citation type="journal article" date="2018" name="Int. J. Syst. Evol. Microbiol.">
        <title>Parvibium lacunae gen. nov., sp. nov., a new member of the family Alcaligenaceae isolated from a freshwater pond.</title>
        <authorList>
            <person name="Chen W.M."/>
            <person name="Xie P.B."/>
            <person name="Hsu M.Y."/>
            <person name="Sheu S.Y."/>
        </authorList>
    </citation>
    <scope>NUCLEOTIDE SEQUENCE [LARGE SCALE GENOMIC DNA]</scope>
    <source>
        <strain evidence="18 19">KMB9</strain>
    </source>
</reference>
<keyword evidence="10 13" id="KW-0472">Membrane</keyword>
<evidence type="ECO:0000313" key="18">
    <source>
        <dbReference type="EMBL" id="RCS59435.1"/>
    </source>
</evidence>
<keyword evidence="4 13" id="KW-1134">Transmembrane beta strand</keyword>
<dbReference type="GO" id="GO:0009279">
    <property type="term" value="C:cell outer membrane"/>
    <property type="evidence" value="ECO:0007669"/>
    <property type="project" value="UniProtKB-SubCell"/>
</dbReference>
<evidence type="ECO:0000256" key="10">
    <source>
        <dbReference type="ARBA" id="ARBA00023136"/>
    </source>
</evidence>
<comment type="caution">
    <text evidence="18">The sequence shown here is derived from an EMBL/GenBank/DDBJ whole genome shotgun (WGS) entry which is preliminary data.</text>
</comment>
<dbReference type="SUPFAM" id="SSF56935">
    <property type="entry name" value="Porins"/>
    <property type="match status" value="1"/>
</dbReference>
<dbReference type="InterPro" id="IPR037066">
    <property type="entry name" value="Plug_dom_sf"/>
</dbReference>
<feature type="domain" description="TonB-dependent receptor plug" evidence="17">
    <location>
        <begin position="44"/>
        <end position="151"/>
    </location>
</feature>
<keyword evidence="8" id="KW-0406">Ion transport</keyword>
<evidence type="ECO:0000256" key="13">
    <source>
        <dbReference type="PROSITE-ProRule" id="PRU01360"/>
    </source>
</evidence>
<evidence type="ECO:0000256" key="11">
    <source>
        <dbReference type="ARBA" id="ARBA00023170"/>
    </source>
</evidence>
<comment type="similarity">
    <text evidence="2 13 14">Belongs to the TonB-dependent receptor family.</text>
</comment>
<dbReference type="GO" id="GO:0006826">
    <property type="term" value="P:iron ion transport"/>
    <property type="evidence" value="ECO:0007669"/>
    <property type="project" value="UniProtKB-KW"/>
</dbReference>
<dbReference type="OrthoDB" id="127311at2"/>
<evidence type="ECO:0000256" key="2">
    <source>
        <dbReference type="ARBA" id="ARBA00009810"/>
    </source>
</evidence>
<name>A0A368L6Z3_9BURK</name>
<feature type="chain" id="PRO_5016596219" evidence="15">
    <location>
        <begin position="24"/>
        <end position="705"/>
    </location>
</feature>
<dbReference type="InterPro" id="IPR012910">
    <property type="entry name" value="Plug_dom"/>
</dbReference>
<evidence type="ECO:0000256" key="1">
    <source>
        <dbReference type="ARBA" id="ARBA00004571"/>
    </source>
</evidence>
<evidence type="ECO:0000256" key="3">
    <source>
        <dbReference type="ARBA" id="ARBA00022448"/>
    </source>
</evidence>
<evidence type="ECO:0000256" key="5">
    <source>
        <dbReference type="ARBA" id="ARBA00022496"/>
    </source>
</evidence>
<keyword evidence="12 13" id="KW-0998">Cell outer membrane</keyword>
<dbReference type="PANTHER" id="PTHR32552">
    <property type="entry name" value="FERRICHROME IRON RECEPTOR-RELATED"/>
    <property type="match status" value="1"/>
</dbReference>
<evidence type="ECO:0000256" key="7">
    <source>
        <dbReference type="ARBA" id="ARBA00023004"/>
    </source>
</evidence>
<keyword evidence="7" id="KW-0408">Iron</keyword>
<comment type="subcellular location">
    <subcellularLocation>
        <location evidence="1 13">Cell outer membrane</location>
        <topology evidence="1 13">Multi-pass membrane protein</topology>
    </subcellularLocation>
</comment>
<feature type="signal peptide" evidence="15">
    <location>
        <begin position="1"/>
        <end position="23"/>
    </location>
</feature>
<keyword evidence="9 14" id="KW-0798">TonB box</keyword>
<dbReference type="EMBL" id="QPGB01000001">
    <property type="protein sequence ID" value="RCS59435.1"/>
    <property type="molecule type" value="Genomic_DNA"/>
</dbReference>
<keyword evidence="11 18" id="KW-0675">Receptor</keyword>
<dbReference type="InterPro" id="IPR036942">
    <property type="entry name" value="Beta-barrel_TonB_sf"/>
</dbReference>
<dbReference type="Pfam" id="PF07715">
    <property type="entry name" value="Plug"/>
    <property type="match status" value="1"/>
</dbReference>
<proteinExistence type="inferred from homology"/>
<gene>
    <name evidence="18" type="ORF">DU000_01510</name>
</gene>
<dbReference type="InterPro" id="IPR000531">
    <property type="entry name" value="Beta-barrel_TonB"/>
</dbReference>
<accession>A0A368L6Z3</accession>
<evidence type="ECO:0000259" key="16">
    <source>
        <dbReference type="Pfam" id="PF00593"/>
    </source>
</evidence>
<keyword evidence="19" id="KW-1185">Reference proteome</keyword>
<dbReference type="Gene3D" id="2.40.170.20">
    <property type="entry name" value="TonB-dependent receptor, beta-barrel domain"/>
    <property type="match status" value="1"/>
</dbReference>
<dbReference type="RefSeq" id="WP_114401585.1">
    <property type="nucleotide sequence ID" value="NZ_QPGB01000001.1"/>
</dbReference>
<evidence type="ECO:0000313" key="19">
    <source>
        <dbReference type="Proteomes" id="UP000252357"/>
    </source>
</evidence>
<dbReference type="Pfam" id="PF00593">
    <property type="entry name" value="TonB_dep_Rec_b-barrel"/>
    <property type="match status" value="1"/>
</dbReference>
<sequence length="705" mass="77559">MQKHICLNPVLLAILAATSSVYAQDKATQLEEVVVSGSKEGTAIKKTPVAINKINKAVLEEKKPTFVGQVLNQTPGVYVTDLGNGQHMTSIRYPITTSAVYQYLEDGIPIRPVGLFNHNAMYEINLDGIESIEVIKGPASSLYGSNAAGGAVNFLTKAAGPKPEAMIGYQRSNQGYQKYDFGVSGSSEKQGLRITGFVSDRTGGWQTYNNADRAGVTARHDLALGERTTLKTIATYNRLFTQMPGSLNRADYDNRAGYSYQTFTWRKVEATRLSTALEGNWNEGGLTTLTAYYRNNTTNQLPSFLIFGTGAIPPGGTYQATAAGRTTDNSFESRGFDARHRQDFLQTRLRLIVGASLEETPMEANEKNLAITRNPFSGIYTGYTVGTTRRDYTVDVSSKALYSQLEYTPLRAVTLVAGGRYDKITYDYKNKLVPSATTGAASEERSYNQFSPKLGATWNPTNQVNLYTNVSRGFAPPEVSSQYGGSLAVPNLKPAVYDNLDLGVRFTSADKKYNSEIALYRLIGRDEQVSYTISPGLSEPRNAGKTLHQGIEFGFGYREKVWDARLNGTYAQHKFQEYRTSATLDYSGKDMQKAPKWLVNGEVGVKPTNNLRLSSEVQYLSSYYMDLANTVKYNGHTLLNLRASYKWQGAELWAGLFNATNKKYADDASSSYSGVGAYNPNAQDTFSPGAPRTFLVGIRYTLGAK</sequence>
<evidence type="ECO:0000259" key="17">
    <source>
        <dbReference type="Pfam" id="PF07715"/>
    </source>
</evidence>
<dbReference type="InterPro" id="IPR039426">
    <property type="entry name" value="TonB-dep_rcpt-like"/>
</dbReference>
<dbReference type="AlphaFoldDB" id="A0A368L6Z3"/>